<dbReference type="Proteomes" id="UP000561459">
    <property type="component" value="Unassembled WGS sequence"/>
</dbReference>
<evidence type="ECO:0000313" key="2">
    <source>
        <dbReference type="Proteomes" id="UP000561459"/>
    </source>
</evidence>
<keyword evidence="2" id="KW-1185">Reference proteome</keyword>
<sequence length="30" mass="3117">METVMERSLALHDIADSGLRTSSADVGLAA</sequence>
<gene>
    <name evidence="1" type="ORF">GGR39_001243</name>
</gene>
<evidence type="ECO:0000313" key="1">
    <source>
        <dbReference type="EMBL" id="MBB3939603.1"/>
    </source>
</evidence>
<accession>A0A7W6FXT6</accession>
<reference evidence="1 2" key="1">
    <citation type="submission" date="2020-08" db="EMBL/GenBank/DDBJ databases">
        <title>Genomic Encyclopedia of Type Strains, Phase IV (KMG-IV): sequencing the most valuable type-strain genomes for metagenomic binning, comparative biology and taxonomic classification.</title>
        <authorList>
            <person name="Goeker M."/>
        </authorList>
    </citation>
    <scope>NUCLEOTIDE SEQUENCE [LARGE SCALE GENOMIC DNA]</scope>
    <source>
        <strain evidence="1 2">DSM 27568</strain>
    </source>
</reference>
<comment type="caution">
    <text evidence="1">The sequence shown here is derived from an EMBL/GenBank/DDBJ whole genome shotgun (WGS) entry which is preliminary data.</text>
</comment>
<name>A0A7W6FXT6_9SPHN</name>
<protein>
    <submittedName>
        <fullName evidence="1">Uncharacterized protein</fullName>
    </submittedName>
</protein>
<proteinExistence type="predicted"/>
<organism evidence="1 2">
    <name type="scientific">Novosphingobium fluoreni</name>
    <dbReference type="NCBI Taxonomy" id="1391222"/>
    <lineage>
        <taxon>Bacteria</taxon>
        <taxon>Pseudomonadati</taxon>
        <taxon>Pseudomonadota</taxon>
        <taxon>Alphaproteobacteria</taxon>
        <taxon>Sphingomonadales</taxon>
        <taxon>Sphingomonadaceae</taxon>
        <taxon>Novosphingobium</taxon>
    </lineage>
</organism>
<dbReference type="EMBL" id="JACIDY010000002">
    <property type="protein sequence ID" value="MBB3939603.1"/>
    <property type="molecule type" value="Genomic_DNA"/>
</dbReference>
<dbReference type="AlphaFoldDB" id="A0A7W6FXT6"/>